<accession>A0A0G1RB58</accession>
<feature type="signal peptide" evidence="2">
    <location>
        <begin position="1"/>
        <end position="21"/>
    </location>
</feature>
<feature type="chain" id="PRO_5002539344" evidence="2">
    <location>
        <begin position="22"/>
        <end position="305"/>
    </location>
</feature>
<keyword evidence="1" id="KW-0472">Membrane</keyword>
<protein>
    <submittedName>
        <fullName evidence="3">Uncharacterized protein</fullName>
    </submittedName>
</protein>
<gene>
    <name evidence="3" type="ORF">UX39_C0002G0027</name>
</gene>
<dbReference type="Proteomes" id="UP000034175">
    <property type="component" value="Unassembled WGS sequence"/>
</dbReference>
<reference evidence="3 4" key="1">
    <citation type="journal article" date="2015" name="Nature">
        <title>rRNA introns, odd ribosomes, and small enigmatic genomes across a large radiation of phyla.</title>
        <authorList>
            <person name="Brown C.T."/>
            <person name="Hug L.A."/>
            <person name="Thomas B.C."/>
            <person name="Sharon I."/>
            <person name="Castelle C.J."/>
            <person name="Singh A."/>
            <person name="Wilkins M.J."/>
            <person name="Williams K.H."/>
            <person name="Banfield J.F."/>
        </authorList>
    </citation>
    <scope>NUCLEOTIDE SEQUENCE [LARGE SCALE GENOMIC DNA]</scope>
</reference>
<dbReference type="EMBL" id="LCMA01000002">
    <property type="protein sequence ID" value="KKU27248.1"/>
    <property type="molecule type" value="Genomic_DNA"/>
</dbReference>
<evidence type="ECO:0000256" key="1">
    <source>
        <dbReference type="SAM" id="Phobius"/>
    </source>
</evidence>
<organism evidence="3 4">
    <name type="scientific">Candidatus Magasanikbacteria bacterium GW2011_GWA2_46_17</name>
    <dbReference type="NCBI Taxonomy" id="1619042"/>
    <lineage>
        <taxon>Bacteria</taxon>
        <taxon>Candidatus Magasanikiibacteriota</taxon>
    </lineage>
</organism>
<evidence type="ECO:0000313" key="3">
    <source>
        <dbReference type="EMBL" id="KKU27248.1"/>
    </source>
</evidence>
<feature type="transmembrane region" description="Helical" evidence="1">
    <location>
        <begin position="271"/>
        <end position="291"/>
    </location>
</feature>
<keyword evidence="1" id="KW-0812">Transmembrane</keyword>
<proteinExistence type="predicted"/>
<evidence type="ECO:0000313" key="4">
    <source>
        <dbReference type="Proteomes" id="UP000034175"/>
    </source>
</evidence>
<name>A0A0G1RB58_9BACT</name>
<sequence length="305" mass="34482">MRYFFGIILALLFFVIATAFAANSIIFKQVATADFVYTIIDTIPFETLKENAWNENVRPAFITLKIPAKTQEQIKIIVFTELLPTEDIKKQLKQNVAVIFTWLNSTAPADQLKLEVGITAAKLTLSKRILPLANELGLPQQLVDSYAKTITQLPDRLDIVSYLKFNQKQTEQLLQAQTIYRTGNTVVTVLGVLMVMIVLTQILLFRKRLKIALRFLAIPLLISAIPLLFFGATLQRVLAAGLNKTTTESWFGIQPIALLTEQIMKVSIITLWWFGAYVIVAAVVYALSFAFKRQKEYTNEAQTLY</sequence>
<dbReference type="AlphaFoldDB" id="A0A0G1RB58"/>
<evidence type="ECO:0000256" key="2">
    <source>
        <dbReference type="SAM" id="SignalP"/>
    </source>
</evidence>
<comment type="caution">
    <text evidence="3">The sequence shown here is derived from an EMBL/GenBank/DDBJ whole genome shotgun (WGS) entry which is preliminary data.</text>
</comment>
<keyword evidence="1" id="KW-1133">Transmembrane helix</keyword>
<keyword evidence="2" id="KW-0732">Signal</keyword>
<feature type="transmembrane region" description="Helical" evidence="1">
    <location>
        <begin position="186"/>
        <end position="205"/>
    </location>
</feature>
<feature type="transmembrane region" description="Helical" evidence="1">
    <location>
        <begin position="212"/>
        <end position="234"/>
    </location>
</feature>